<dbReference type="GO" id="GO:0070941">
    <property type="term" value="P:eisosome assembly"/>
    <property type="evidence" value="ECO:0007669"/>
    <property type="project" value="TreeGrafter"/>
</dbReference>
<sequence>MPGPLQPPERSTAGSKTAATLAAGSPSRPERPSSSAGSAWGNSAANQAFANSGTSTKEPPSMSTLDRQKSLRAAKGAMAGAGRQRAISSPLTYPDSSNAAANALNAATVAHRPSSTIKTNDQSSMVKMNRQMYTSNPPVKLEVDEKNHEAVLHASAVAMAKKMYGQQRTMHDAAKQSQGQDRSRPRSDSSDSDEVRPMQFGNLQEQAYKLAQERLARLHDEHQKHREYQDYYATPSPSTPGRKLTRLGQHRRRSSSDGNVMSSPYIDDQKRSRNIQKQMSIFSNRLSEVDEAKRSRDREALLAAAQRNVRATLDGIDEKMYRETGRVAPTKLNDWEYKAHTAAQARSEARKGPDVTGKVNLGGGAYMDREEIEAVAAREVQPILDDINERAEIERQKIEEQKEEQEKKRLQMEADKERNAHNKEEHRKFKEEEKARKEELKREAKARKAEEKAAREEEKRLAKEEQIANDTAFEDIDNTTEETAGKRRSRLLPFTHKLQTKNTTPAANNANSDSSPLSPTSTTTPDSAGTDNHSSKVKNWLKLRLHKPRAQSISSGNKSNGGEKPIKSPGGFVGGHRLTSRHTDGTGSQSSLGEARSASMTDVALAGTKSTATTTPPAQEEPGKSSTRAQSPPPSGGRSLGGGDAAVSSATSASSDYEDDAGPAAWEAMKNMDNANQVGLSPPAASEGSNRDSKFIEIIE</sequence>
<feature type="region of interest" description="Disordered" evidence="1">
    <location>
        <begin position="1"/>
        <end position="67"/>
    </location>
</feature>
<proteinExistence type="predicted"/>
<accession>A0A423WGZ7</accession>
<dbReference type="PANTHER" id="PTHR28298:SF1">
    <property type="entry name" value="EISOSOME PROTEIN 1"/>
    <property type="match status" value="1"/>
</dbReference>
<evidence type="ECO:0000313" key="2">
    <source>
        <dbReference type="EMBL" id="ROW02658.1"/>
    </source>
</evidence>
<reference evidence="2 3" key="1">
    <citation type="submission" date="2015-09" db="EMBL/GenBank/DDBJ databases">
        <title>Host preference determinants of Valsa canker pathogens revealed by comparative genomics.</title>
        <authorList>
            <person name="Yin Z."/>
            <person name="Huang L."/>
        </authorList>
    </citation>
    <scope>NUCLEOTIDE SEQUENCE [LARGE SCALE GENOMIC DNA]</scope>
    <source>
        <strain evidence="2 3">YSFL</strain>
    </source>
</reference>
<feature type="compositionally biased region" description="Basic residues" evidence="1">
    <location>
        <begin position="243"/>
        <end position="253"/>
    </location>
</feature>
<evidence type="ECO:0008006" key="4">
    <source>
        <dbReference type="Google" id="ProtNLM"/>
    </source>
</evidence>
<dbReference type="AlphaFoldDB" id="A0A423WGZ7"/>
<feature type="compositionally biased region" description="Low complexity" evidence="1">
    <location>
        <begin position="22"/>
        <end position="48"/>
    </location>
</feature>
<dbReference type="OrthoDB" id="4070583at2759"/>
<dbReference type="STRING" id="252740.A0A423WGZ7"/>
<dbReference type="PANTHER" id="PTHR28298">
    <property type="entry name" value="EISOSOME PROTEIN 1"/>
    <property type="match status" value="1"/>
</dbReference>
<protein>
    <recommendedName>
        <fullName evidence="4">Eisosome protein 1</fullName>
    </recommendedName>
</protein>
<feature type="compositionally biased region" description="Low complexity" evidence="1">
    <location>
        <begin position="645"/>
        <end position="655"/>
    </location>
</feature>
<dbReference type="EMBL" id="LJZO01000004">
    <property type="protein sequence ID" value="ROW02658.1"/>
    <property type="molecule type" value="Genomic_DNA"/>
</dbReference>
<evidence type="ECO:0000256" key="1">
    <source>
        <dbReference type="SAM" id="MobiDB-lite"/>
    </source>
</evidence>
<keyword evidence="3" id="KW-1185">Reference proteome</keyword>
<gene>
    <name evidence="2" type="ORF">VSDG_01662</name>
</gene>
<dbReference type="InterPro" id="IPR024527">
    <property type="entry name" value="Eisosome1"/>
</dbReference>
<organism evidence="2 3">
    <name type="scientific">Cytospora chrysosperma</name>
    <name type="common">Cytospora canker fungus</name>
    <name type="synonym">Sphaeria chrysosperma</name>
    <dbReference type="NCBI Taxonomy" id="252740"/>
    <lineage>
        <taxon>Eukaryota</taxon>
        <taxon>Fungi</taxon>
        <taxon>Dikarya</taxon>
        <taxon>Ascomycota</taxon>
        <taxon>Pezizomycotina</taxon>
        <taxon>Sordariomycetes</taxon>
        <taxon>Sordariomycetidae</taxon>
        <taxon>Diaporthales</taxon>
        <taxon>Cytosporaceae</taxon>
        <taxon>Cytospora</taxon>
    </lineage>
</organism>
<dbReference type="Proteomes" id="UP000284375">
    <property type="component" value="Unassembled WGS sequence"/>
</dbReference>
<name>A0A423WGZ7_CYTCH</name>
<feature type="compositionally biased region" description="Basic and acidic residues" evidence="1">
    <location>
        <begin position="689"/>
        <end position="700"/>
    </location>
</feature>
<feature type="region of interest" description="Disordered" evidence="1">
    <location>
        <begin position="395"/>
        <end position="700"/>
    </location>
</feature>
<comment type="caution">
    <text evidence="2">The sequence shown here is derived from an EMBL/GenBank/DDBJ whole genome shotgun (WGS) entry which is preliminary data.</text>
</comment>
<feature type="region of interest" description="Disordered" evidence="1">
    <location>
        <begin position="163"/>
        <end position="197"/>
    </location>
</feature>
<evidence type="ECO:0000313" key="3">
    <source>
        <dbReference type="Proteomes" id="UP000284375"/>
    </source>
</evidence>
<feature type="compositionally biased region" description="Basic and acidic residues" evidence="1">
    <location>
        <begin position="181"/>
        <end position="196"/>
    </location>
</feature>
<feature type="compositionally biased region" description="Polar residues" evidence="1">
    <location>
        <begin position="551"/>
        <end position="560"/>
    </location>
</feature>
<feature type="compositionally biased region" description="Basic residues" evidence="1">
    <location>
        <begin position="535"/>
        <end position="549"/>
    </location>
</feature>
<feature type="region of interest" description="Disordered" evidence="1">
    <location>
        <begin position="225"/>
        <end position="274"/>
    </location>
</feature>
<feature type="compositionally biased region" description="Low complexity" evidence="1">
    <location>
        <begin position="500"/>
        <end position="531"/>
    </location>
</feature>
<feature type="compositionally biased region" description="Basic and acidic residues" evidence="1">
    <location>
        <begin position="395"/>
        <end position="466"/>
    </location>
</feature>
<dbReference type="Pfam" id="PF12757">
    <property type="entry name" value="Eisosome1"/>
    <property type="match status" value="1"/>
</dbReference>
<feature type="compositionally biased region" description="Polar residues" evidence="1">
    <location>
        <begin position="49"/>
        <end position="65"/>
    </location>
</feature>